<dbReference type="PANTHER" id="PTHR33109">
    <property type="entry name" value="EPIDERMAL PATTERNING FACTOR-LIKE PROTEIN 4"/>
    <property type="match status" value="1"/>
</dbReference>
<dbReference type="GeneID" id="125555436"/>
<dbReference type="GO" id="GO:0010052">
    <property type="term" value="P:guard cell differentiation"/>
    <property type="evidence" value="ECO:0007669"/>
    <property type="project" value="UniProtKB-UniRule"/>
</dbReference>
<evidence type="ECO:0000256" key="6">
    <source>
        <dbReference type="RuleBase" id="RU367102"/>
    </source>
</evidence>
<dbReference type="GO" id="GO:0005576">
    <property type="term" value="C:extracellular region"/>
    <property type="evidence" value="ECO:0007669"/>
    <property type="project" value="UniProtKB-SubCell"/>
</dbReference>
<evidence type="ECO:0000256" key="7">
    <source>
        <dbReference type="SAM" id="MobiDB-lite"/>
    </source>
</evidence>
<evidence type="ECO:0000256" key="5">
    <source>
        <dbReference type="ARBA" id="ARBA00023157"/>
    </source>
</evidence>
<dbReference type="KEGG" id="tua:125555436"/>
<feature type="chain" id="PRO_5035959673" description="Epidermal patterning factor-like protein" evidence="6">
    <location>
        <begin position="26"/>
        <end position="133"/>
    </location>
</feature>
<comment type="similarity">
    <text evidence="2 6">Belongs to the plant cysteine rich small secretory peptide family. Epidermal patterning factor subfamily.</text>
</comment>
<name>A0A8R7QAM1_TRIUA</name>
<protein>
    <recommendedName>
        <fullName evidence="6">Epidermal patterning factor-like protein</fullName>
    </recommendedName>
</protein>
<dbReference type="PANTHER" id="PTHR33109:SF93">
    <property type="entry name" value="EPIDERMAL PATTERNING FACTOR-LIKE PROTEIN"/>
    <property type="match status" value="1"/>
</dbReference>
<reference evidence="8" key="3">
    <citation type="submission" date="2022-06" db="UniProtKB">
        <authorList>
            <consortium name="EnsemblPlants"/>
        </authorList>
    </citation>
    <scope>IDENTIFICATION</scope>
</reference>
<evidence type="ECO:0000313" key="8">
    <source>
        <dbReference type="EnsemblPlants" id="TuG1812G0500000186.01.T01"/>
    </source>
</evidence>
<keyword evidence="6" id="KW-0217">Developmental protein</keyword>
<feature type="region of interest" description="Disordered" evidence="7">
    <location>
        <begin position="85"/>
        <end position="111"/>
    </location>
</feature>
<accession>A0A8R7QAM1</accession>
<dbReference type="OrthoDB" id="614712at2759"/>
<keyword evidence="4 6" id="KW-0732">Signal</keyword>
<keyword evidence="9" id="KW-1185">Reference proteome</keyword>
<reference evidence="8" key="2">
    <citation type="submission" date="2018-03" db="EMBL/GenBank/DDBJ databases">
        <title>The Triticum urartu genome reveals the dynamic nature of wheat genome evolution.</title>
        <authorList>
            <person name="Ling H."/>
            <person name="Ma B."/>
            <person name="Shi X."/>
            <person name="Liu H."/>
            <person name="Dong L."/>
            <person name="Sun H."/>
            <person name="Cao Y."/>
            <person name="Gao Q."/>
            <person name="Zheng S."/>
            <person name="Li Y."/>
            <person name="Yu Y."/>
            <person name="Du H."/>
            <person name="Qi M."/>
            <person name="Li Y."/>
            <person name="Yu H."/>
            <person name="Cui Y."/>
            <person name="Wang N."/>
            <person name="Chen C."/>
            <person name="Wu H."/>
            <person name="Zhao Y."/>
            <person name="Zhang J."/>
            <person name="Li Y."/>
            <person name="Zhou W."/>
            <person name="Zhang B."/>
            <person name="Hu W."/>
            <person name="Eijk M."/>
            <person name="Tang J."/>
            <person name="Witsenboer H."/>
            <person name="Zhao S."/>
            <person name="Li Z."/>
            <person name="Zhang A."/>
            <person name="Wang D."/>
            <person name="Liang C."/>
        </authorList>
    </citation>
    <scope>NUCLEOTIDE SEQUENCE [LARGE SCALE GENOMIC DNA]</scope>
    <source>
        <strain evidence="8">cv. G1812</strain>
    </source>
</reference>
<evidence type="ECO:0000313" key="9">
    <source>
        <dbReference type="Proteomes" id="UP000015106"/>
    </source>
</evidence>
<organism evidence="8 9">
    <name type="scientific">Triticum urartu</name>
    <name type="common">Red wild einkorn</name>
    <name type="synonym">Crithodium urartu</name>
    <dbReference type="NCBI Taxonomy" id="4572"/>
    <lineage>
        <taxon>Eukaryota</taxon>
        <taxon>Viridiplantae</taxon>
        <taxon>Streptophyta</taxon>
        <taxon>Embryophyta</taxon>
        <taxon>Tracheophyta</taxon>
        <taxon>Spermatophyta</taxon>
        <taxon>Magnoliopsida</taxon>
        <taxon>Liliopsida</taxon>
        <taxon>Poales</taxon>
        <taxon>Poaceae</taxon>
        <taxon>BOP clade</taxon>
        <taxon>Pooideae</taxon>
        <taxon>Triticodae</taxon>
        <taxon>Triticeae</taxon>
        <taxon>Triticinae</taxon>
        <taxon>Triticum</taxon>
    </lineage>
</organism>
<dbReference type="InterPro" id="IPR039455">
    <property type="entry name" value="EPFL"/>
</dbReference>
<dbReference type="EnsemblPlants" id="TuG1812G0500000186.01.T01">
    <property type="protein sequence ID" value="TuG1812G0500000186.01.T01"/>
    <property type="gene ID" value="TuG1812G0500000186.01"/>
</dbReference>
<comment type="function">
    <text evidence="6">Controls stomatal patterning.</text>
</comment>
<reference evidence="9" key="1">
    <citation type="journal article" date="2013" name="Nature">
        <title>Draft genome of the wheat A-genome progenitor Triticum urartu.</title>
        <authorList>
            <person name="Ling H.Q."/>
            <person name="Zhao S."/>
            <person name="Liu D."/>
            <person name="Wang J."/>
            <person name="Sun H."/>
            <person name="Zhang C."/>
            <person name="Fan H."/>
            <person name="Li D."/>
            <person name="Dong L."/>
            <person name="Tao Y."/>
            <person name="Gao C."/>
            <person name="Wu H."/>
            <person name="Li Y."/>
            <person name="Cui Y."/>
            <person name="Guo X."/>
            <person name="Zheng S."/>
            <person name="Wang B."/>
            <person name="Yu K."/>
            <person name="Liang Q."/>
            <person name="Yang W."/>
            <person name="Lou X."/>
            <person name="Chen J."/>
            <person name="Feng M."/>
            <person name="Jian J."/>
            <person name="Zhang X."/>
            <person name="Luo G."/>
            <person name="Jiang Y."/>
            <person name="Liu J."/>
            <person name="Wang Z."/>
            <person name="Sha Y."/>
            <person name="Zhang B."/>
            <person name="Wu H."/>
            <person name="Tang D."/>
            <person name="Shen Q."/>
            <person name="Xue P."/>
            <person name="Zou S."/>
            <person name="Wang X."/>
            <person name="Liu X."/>
            <person name="Wang F."/>
            <person name="Yang Y."/>
            <person name="An X."/>
            <person name="Dong Z."/>
            <person name="Zhang K."/>
            <person name="Zhang X."/>
            <person name="Luo M.C."/>
            <person name="Dvorak J."/>
            <person name="Tong Y."/>
            <person name="Wang J."/>
            <person name="Yang H."/>
            <person name="Li Z."/>
            <person name="Wang D."/>
            <person name="Zhang A."/>
            <person name="Wang J."/>
        </authorList>
    </citation>
    <scope>NUCLEOTIDE SEQUENCE</scope>
    <source>
        <strain evidence="9">cv. G1812</strain>
    </source>
</reference>
<evidence type="ECO:0000256" key="2">
    <source>
        <dbReference type="ARBA" id="ARBA00008127"/>
    </source>
</evidence>
<comment type="subcellular location">
    <subcellularLocation>
        <location evidence="1 6">Secreted</location>
    </subcellularLocation>
</comment>
<dbReference type="Proteomes" id="UP000015106">
    <property type="component" value="Chromosome 5"/>
</dbReference>
<gene>
    <name evidence="8" type="primary">LOC125555436</name>
</gene>
<keyword evidence="3 6" id="KW-0964">Secreted</keyword>
<dbReference type="Pfam" id="PF17181">
    <property type="entry name" value="EPF"/>
    <property type="match status" value="1"/>
</dbReference>
<dbReference type="AlphaFoldDB" id="A0A8R7QAM1"/>
<keyword evidence="5" id="KW-1015">Disulfide bond</keyword>
<feature type="signal peptide" evidence="6">
    <location>
        <begin position="1"/>
        <end position="25"/>
    </location>
</feature>
<dbReference type="Gramene" id="TuG1812G0500000186.01.T01">
    <property type="protein sequence ID" value="TuG1812G0500000186.01.T01"/>
    <property type="gene ID" value="TuG1812G0500000186.01"/>
</dbReference>
<proteinExistence type="inferred from homology"/>
<evidence type="ECO:0000256" key="1">
    <source>
        <dbReference type="ARBA" id="ARBA00004613"/>
    </source>
</evidence>
<dbReference type="RefSeq" id="XP_048574352.1">
    <property type="nucleotide sequence ID" value="XM_048718395.1"/>
</dbReference>
<sequence length="133" mass="14323">MGRRRHVVVVLLLLLLLQLVPRILASTAATHGNAEAAITKEEGGSVGAMMQQTLGSRPPSCEGQCQWACGGRRCEAVQVPVAPRNLGRQLKNRKKEKRASPAAGRGGGALLPSSYDEHSNYKPLGWRCKCLHS</sequence>
<evidence type="ECO:0000256" key="4">
    <source>
        <dbReference type="ARBA" id="ARBA00022729"/>
    </source>
</evidence>
<evidence type="ECO:0000256" key="3">
    <source>
        <dbReference type="ARBA" id="ARBA00022525"/>
    </source>
</evidence>